<dbReference type="PANTHER" id="PTHR42840:SF3">
    <property type="entry name" value="BINDING ROSSMANN FOLD OXIDOREDUCTASE, PUTATIVE (AFU_ORTHOLOGUE AFUA_2G10240)-RELATED"/>
    <property type="match status" value="1"/>
</dbReference>
<reference evidence="5 6" key="1">
    <citation type="submission" date="2013-05" db="EMBL/GenBank/DDBJ databases">
        <title>The Genome Sequence of Actinomyces europaeus ACS-120-V-COL10B.</title>
        <authorList>
            <consortium name="The Broad Institute Genomics Platform"/>
            <person name="Earl A."/>
            <person name="Ward D."/>
            <person name="Feldgarden M."/>
            <person name="Gevers D."/>
            <person name="Saerens B."/>
            <person name="Vaneechoutte M."/>
            <person name="Walker B."/>
            <person name="Young S."/>
            <person name="Zeng Q."/>
            <person name="Gargeya S."/>
            <person name="Fitzgerald M."/>
            <person name="Haas B."/>
            <person name="Abouelleil A."/>
            <person name="Allen A.W."/>
            <person name="Alvarado L."/>
            <person name="Arachchi H.M."/>
            <person name="Berlin A.M."/>
            <person name="Chapman S.B."/>
            <person name="Gainer-Dewar J."/>
            <person name="Goldberg J."/>
            <person name="Griggs A."/>
            <person name="Gujja S."/>
            <person name="Hansen M."/>
            <person name="Howarth C."/>
            <person name="Imamovic A."/>
            <person name="Ireland A."/>
            <person name="Larimer J."/>
            <person name="McCowan C."/>
            <person name="Murphy C."/>
            <person name="Pearson M."/>
            <person name="Poon T.W."/>
            <person name="Priest M."/>
            <person name="Roberts A."/>
            <person name="Saif S."/>
            <person name="Shea T."/>
            <person name="Sisk P."/>
            <person name="Sykes S."/>
            <person name="Wortman J."/>
            <person name="Nusbaum C."/>
            <person name="Birren B."/>
        </authorList>
    </citation>
    <scope>NUCLEOTIDE SEQUENCE [LARGE SCALE GENOMIC DNA]</scope>
    <source>
        <strain evidence="5 6">ACS-120-V-Col10b</strain>
    </source>
</reference>
<sequence length="331" mass="35448">MLRIGIIGAGRIGRVHARSVAAHPRAKLTLIADPMLDSAKEVAQAYGAEVTSEANDVFASDNVDAIIICSPTPLHGDHIIAAAAAGKPALCEKPLAMDSESVAQIRERLEAQGTPNPLVMLGFNRRFDPSFSAIHEAVESGEIGQLEQLTIISRDPAAPPKEYIAVSGGIFKDMTIHDFDMVRHFLGDIKTVTAVGQNLDPELADTGDFDGVVVTLQNEAGHSATITNSRHCASGYDQRLEAFGSEGALFAENIRPTTVRRSNKHVTDAQEPYLDFFLERYEAAYARELSAFIDAIDAGRVPSPGLEDGAQALRLAEAAEKAAKEGVVVHL</sequence>
<feature type="domain" description="Gfo/Idh/MocA-like oxidoreductase N-terminal" evidence="3">
    <location>
        <begin position="2"/>
        <end position="113"/>
    </location>
</feature>
<feature type="domain" description="GFO/IDH/MocA-like oxidoreductase" evidence="4">
    <location>
        <begin position="132"/>
        <end position="249"/>
    </location>
</feature>
<keyword evidence="2" id="KW-0560">Oxidoreductase</keyword>
<dbReference type="Gene3D" id="3.30.360.10">
    <property type="entry name" value="Dihydrodipicolinate Reductase, domain 2"/>
    <property type="match status" value="1"/>
</dbReference>
<protein>
    <recommendedName>
        <fullName evidence="7">Inositol 2-dehydrogenase</fullName>
    </recommendedName>
</protein>
<accession>A0A9W5VX15</accession>
<dbReference type="PANTHER" id="PTHR42840">
    <property type="entry name" value="NAD(P)-BINDING ROSSMANN-FOLD SUPERFAMILY PROTEIN-RELATED"/>
    <property type="match status" value="1"/>
</dbReference>
<dbReference type="RefSeq" id="WP_016444707.1">
    <property type="nucleotide sequence ID" value="NZ_KE150266.1"/>
</dbReference>
<evidence type="ECO:0000259" key="4">
    <source>
        <dbReference type="Pfam" id="PF22725"/>
    </source>
</evidence>
<evidence type="ECO:0000313" key="5">
    <source>
        <dbReference type="EMBL" id="EPD31597.1"/>
    </source>
</evidence>
<dbReference type="Proteomes" id="UP000014387">
    <property type="component" value="Unassembled WGS sequence"/>
</dbReference>
<dbReference type="GO" id="GO:0016491">
    <property type="term" value="F:oxidoreductase activity"/>
    <property type="evidence" value="ECO:0007669"/>
    <property type="project" value="UniProtKB-KW"/>
</dbReference>
<evidence type="ECO:0008006" key="7">
    <source>
        <dbReference type="Google" id="ProtNLM"/>
    </source>
</evidence>
<gene>
    <name evidence="5" type="ORF">HMPREF9238_01374</name>
</gene>
<dbReference type="InterPro" id="IPR000683">
    <property type="entry name" value="Gfo/Idh/MocA-like_OxRdtase_N"/>
</dbReference>
<dbReference type="Gene3D" id="3.40.50.720">
    <property type="entry name" value="NAD(P)-binding Rossmann-like Domain"/>
    <property type="match status" value="1"/>
</dbReference>
<dbReference type="SUPFAM" id="SSF51735">
    <property type="entry name" value="NAD(P)-binding Rossmann-fold domains"/>
    <property type="match status" value="1"/>
</dbReference>
<dbReference type="Pfam" id="PF01408">
    <property type="entry name" value="GFO_IDH_MocA"/>
    <property type="match status" value="1"/>
</dbReference>
<dbReference type="Pfam" id="PF22725">
    <property type="entry name" value="GFO_IDH_MocA_C3"/>
    <property type="match status" value="1"/>
</dbReference>
<comment type="caution">
    <text evidence="5">The sequence shown here is derived from an EMBL/GenBank/DDBJ whole genome shotgun (WGS) entry which is preliminary data.</text>
</comment>
<dbReference type="EMBL" id="AGWN01000001">
    <property type="protein sequence ID" value="EPD31597.1"/>
    <property type="molecule type" value="Genomic_DNA"/>
</dbReference>
<proteinExistence type="inferred from homology"/>
<name>A0A9W5VX15_9ACTO</name>
<dbReference type="AlphaFoldDB" id="A0A9W5VX15"/>
<dbReference type="SUPFAM" id="SSF55347">
    <property type="entry name" value="Glyceraldehyde-3-phosphate dehydrogenase-like, C-terminal domain"/>
    <property type="match status" value="1"/>
</dbReference>
<dbReference type="OrthoDB" id="256869at2"/>
<evidence type="ECO:0000259" key="3">
    <source>
        <dbReference type="Pfam" id="PF01408"/>
    </source>
</evidence>
<dbReference type="NCBIfam" id="TIGR04380">
    <property type="entry name" value="myo_inos_iolG"/>
    <property type="match status" value="1"/>
</dbReference>
<dbReference type="InterPro" id="IPR030827">
    <property type="entry name" value="Myo_inos_IolG"/>
</dbReference>
<comment type="similarity">
    <text evidence="1">Belongs to the Gfo/Idh/MocA family.</text>
</comment>
<evidence type="ECO:0000313" key="6">
    <source>
        <dbReference type="Proteomes" id="UP000014387"/>
    </source>
</evidence>
<evidence type="ECO:0000256" key="1">
    <source>
        <dbReference type="ARBA" id="ARBA00010928"/>
    </source>
</evidence>
<dbReference type="GO" id="GO:0000166">
    <property type="term" value="F:nucleotide binding"/>
    <property type="evidence" value="ECO:0007669"/>
    <property type="project" value="InterPro"/>
</dbReference>
<dbReference type="InterPro" id="IPR055170">
    <property type="entry name" value="GFO_IDH_MocA-like_dom"/>
</dbReference>
<dbReference type="InterPro" id="IPR036291">
    <property type="entry name" value="NAD(P)-bd_dom_sf"/>
</dbReference>
<organism evidence="5 6">
    <name type="scientific">Gleimia europaea ACS-120-V-Col10b</name>
    <dbReference type="NCBI Taxonomy" id="883069"/>
    <lineage>
        <taxon>Bacteria</taxon>
        <taxon>Bacillati</taxon>
        <taxon>Actinomycetota</taxon>
        <taxon>Actinomycetes</taxon>
        <taxon>Actinomycetales</taxon>
        <taxon>Actinomycetaceae</taxon>
        <taxon>Gleimia</taxon>
    </lineage>
</organism>
<evidence type="ECO:0000256" key="2">
    <source>
        <dbReference type="ARBA" id="ARBA00023002"/>
    </source>
</evidence>
<keyword evidence="6" id="KW-1185">Reference proteome</keyword>